<feature type="compositionally biased region" description="Basic and acidic residues" evidence="1">
    <location>
        <begin position="1"/>
        <end position="17"/>
    </location>
</feature>
<dbReference type="Proteomes" id="UP000595437">
    <property type="component" value="Chromosome 10"/>
</dbReference>
<gene>
    <name evidence="2" type="ORF">FKW44_015893</name>
</gene>
<dbReference type="AlphaFoldDB" id="A0A7T8H0Y2"/>
<feature type="non-terminal residue" evidence="2">
    <location>
        <position position="162"/>
    </location>
</feature>
<feature type="compositionally biased region" description="Acidic residues" evidence="1">
    <location>
        <begin position="109"/>
        <end position="132"/>
    </location>
</feature>
<protein>
    <submittedName>
        <fullName evidence="2">SET domain containing (Lysine methyltransferase) 7 manatus</fullName>
    </submittedName>
</protein>
<keyword evidence="2" id="KW-0808">Transferase</keyword>
<accession>A0A7T8H0Y2</accession>
<evidence type="ECO:0000313" key="2">
    <source>
        <dbReference type="EMBL" id="QQP41495.1"/>
    </source>
</evidence>
<organism evidence="2 3">
    <name type="scientific">Caligus rogercresseyi</name>
    <name type="common">Sea louse</name>
    <dbReference type="NCBI Taxonomy" id="217165"/>
    <lineage>
        <taxon>Eukaryota</taxon>
        <taxon>Metazoa</taxon>
        <taxon>Ecdysozoa</taxon>
        <taxon>Arthropoda</taxon>
        <taxon>Crustacea</taxon>
        <taxon>Multicrustacea</taxon>
        <taxon>Hexanauplia</taxon>
        <taxon>Copepoda</taxon>
        <taxon>Siphonostomatoida</taxon>
        <taxon>Caligidae</taxon>
        <taxon>Caligus</taxon>
    </lineage>
</organism>
<keyword evidence="3" id="KW-1185">Reference proteome</keyword>
<feature type="non-terminal residue" evidence="2">
    <location>
        <position position="1"/>
    </location>
</feature>
<evidence type="ECO:0000256" key="1">
    <source>
        <dbReference type="SAM" id="MobiDB-lite"/>
    </source>
</evidence>
<dbReference type="EMBL" id="CP045899">
    <property type="protein sequence ID" value="QQP41495.1"/>
    <property type="molecule type" value="Genomic_DNA"/>
</dbReference>
<reference evidence="3" key="1">
    <citation type="submission" date="2021-01" db="EMBL/GenBank/DDBJ databases">
        <title>Caligus Genome Assembly.</title>
        <authorList>
            <person name="Gallardo-Escarate C."/>
        </authorList>
    </citation>
    <scope>NUCLEOTIDE SEQUENCE [LARGE SCALE GENOMIC DNA]</scope>
</reference>
<dbReference type="GO" id="GO:0032259">
    <property type="term" value="P:methylation"/>
    <property type="evidence" value="ECO:0007669"/>
    <property type="project" value="UniProtKB-KW"/>
</dbReference>
<proteinExistence type="predicted"/>
<feature type="region of interest" description="Disordered" evidence="1">
    <location>
        <begin position="101"/>
        <end position="162"/>
    </location>
</feature>
<dbReference type="GO" id="GO:0008168">
    <property type="term" value="F:methyltransferase activity"/>
    <property type="evidence" value="ECO:0007669"/>
    <property type="project" value="UniProtKB-KW"/>
</dbReference>
<name>A0A7T8H0Y2_CALRO</name>
<keyword evidence="2" id="KW-0489">Methyltransferase</keyword>
<sequence>DPKKSLSTELPKEEVKEPLPTTEEPSVVHNAMPETPLDPQTESKQNKSKPPELNIVPSDPNQPDKIHQILDTDEVLDPMSKTLSPFEQNLVSFGQHFNFIPSPEPEKWPEEEEEVSAEAAEEQESILEEEELTPYQAALKKKYEEESARRKPPLGAGTNLET</sequence>
<evidence type="ECO:0000313" key="3">
    <source>
        <dbReference type="Proteomes" id="UP000595437"/>
    </source>
</evidence>
<feature type="region of interest" description="Disordered" evidence="1">
    <location>
        <begin position="1"/>
        <end position="66"/>
    </location>
</feature>